<reference evidence="1" key="2">
    <citation type="submission" date="2023-05" db="EMBL/GenBank/DDBJ databases">
        <authorList>
            <person name="Fouks B."/>
        </authorList>
    </citation>
    <scope>NUCLEOTIDE SEQUENCE</scope>
    <source>
        <strain evidence="1">Stay&amp;Tobe</strain>
        <tissue evidence="1">Testes</tissue>
    </source>
</reference>
<evidence type="ECO:0000313" key="1">
    <source>
        <dbReference type="EMBL" id="KAJ9585858.1"/>
    </source>
</evidence>
<sequence>NTSDQILNEINNKILIPLGENMPGAEEGIENICRRTRYAYMISSYLFMGIRKHRHLKCNIMALPRASVKEFYSIALTKNSPYIDLFNY</sequence>
<feature type="non-terminal residue" evidence="1">
    <location>
        <position position="1"/>
    </location>
</feature>
<dbReference type="EMBL" id="JASPKZ010007245">
    <property type="protein sequence ID" value="KAJ9585858.1"/>
    <property type="molecule type" value="Genomic_DNA"/>
</dbReference>
<feature type="non-terminal residue" evidence="1">
    <location>
        <position position="88"/>
    </location>
</feature>
<reference evidence="1" key="1">
    <citation type="journal article" date="2023" name="IScience">
        <title>Live-bearing cockroach genome reveals convergent evolutionary mechanisms linked to viviparity in insects and beyond.</title>
        <authorList>
            <person name="Fouks B."/>
            <person name="Harrison M.C."/>
            <person name="Mikhailova A.A."/>
            <person name="Marchal E."/>
            <person name="English S."/>
            <person name="Carruthers M."/>
            <person name="Jennings E.C."/>
            <person name="Chiamaka E.L."/>
            <person name="Frigard R.A."/>
            <person name="Pippel M."/>
            <person name="Attardo G.M."/>
            <person name="Benoit J.B."/>
            <person name="Bornberg-Bauer E."/>
            <person name="Tobe S.S."/>
        </authorList>
    </citation>
    <scope>NUCLEOTIDE SEQUENCE</scope>
    <source>
        <strain evidence="1">Stay&amp;Tobe</strain>
    </source>
</reference>
<proteinExistence type="predicted"/>
<keyword evidence="2" id="KW-1185">Reference proteome</keyword>
<comment type="caution">
    <text evidence="1">The sequence shown here is derived from an EMBL/GenBank/DDBJ whole genome shotgun (WGS) entry which is preliminary data.</text>
</comment>
<name>A0AAD7ZSD9_DIPPU</name>
<evidence type="ECO:0000313" key="2">
    <source>
        <dbReference type="Proteomes" id="UP001233999"/>
    </source>
</evidence>
<organism evidence="1 2">
    <name type="scientific">Diploptera punctata</name>
    <name type="common">Pacific beetle cockroach</name>
    <dbReference type="NCBI Taxonomy" id="6984"/>
    <lineage>
        <taxon>Eukaryota</taxon>
        <taxon>Metazoa</taxon>
        <taxon>Ecdysozoa</taxon>
        <taxon>Arthropoda</taxon>
        <taxon>Hexapoda</taxon>
        <taxon>Insecta</taxon>
        <taxon>Pterygota</taxon>
        <taxon>Neoptera</taxon>
        <taxon>Polyneoptera</taxon>
        <taxon>Dictyoptera</taxon>
        <taxon>Blattodea</taxon>
        <taxon>Blaberoidea</taxon>
        <taxon>Blaberidae</taxon>
        <taxon>Diplopterinae</taxon>
        <taxon>Diploptera</taxon>
    </lineage>
</organism>
<accession>A0AAD7ZSD9</accession>
<dbReference type="Proteomes" id="UP001233999">
    <property type="component" value="Unassembled WGS sequence"/>
</dbReference>
<gene>
    <name evidence="1" type="ORF">L9F63_020500</name>
</gene>
<protein>
    <submittedName>
        <fullName evidence="1">Uncharacterized protein</fullName>
    </submittedName>
</protein>
<dbReference type="AlphaFoldDB" id="A0AAD7ZSD9"/>
<dbReference type="Gene3D" id="3.40.190.10">
    <property type="entry name" value="Periplasmic binding protein-like II"/>
    <property type="match status" value="2"/>
</dbReference>